<feature type="domain" description="DUF7982" evidence="2">
    <location>
        <begin position="2"/>
        <end position="223"/>
    </location>
</feature>
<dbReference type="OrthoDB" id="214277at2157"/>
<evidence type="ECO:0000313" key="3">
    <source>
        <dbReference type="EMBL" id="SIS03205.1"/>
    </source>
</evidence>
<accession>A0A1N7FSI2</accession>
<dbReference type="Proteomes" id="UP000185936">
    <property type="component" value="Unassembled WGS sequence"/>
</dbReference>
<dbReference type="EMBL" id="FTNR01000008">
    <property type="protein sequence ID" value="SIS03205.1"/>
    <property type="molecule type" value="Genomic_DNA"/>
</dbReference>
<proteinExistence type="predicted"/>
<gene>
    <name evidence="3" type="ORF">SAMN05421752_10836</name>
</gene>
<keyword evidence="4" id="KW-1185">Reference proteome</keyword>
<organism evidence="3 4">
    <name type="scientific">Natronorubrum thiooxidans</name>
    <dbReference type="NCBI Taxonomy" id="308853"/>
    <lineage>
        <taxon>Archaea</taxon>
        <taxon>Methanobacteriati</taxon>
        <taxon>Methanobacteriota</taxon>
        <taxon>Stenosarchaea group</taxon>
        <taxon>Halobacteria</taxon>
        <taxon>Halobacteriales</taxon>
        <taxon>Natrialbaceae</taxon>
        <taxon>Natronorubrum</taxon>
    </lineage>
</organism>
<evidence type="ECO:0000259" key="2">
    <source>
        <dbReference type="Pfam" id="PF25939"/>
    </source>
</evidence>
<feature type="transmembrane region" description="Helical" evidence="1">
    <location>
        <begin position="25"/>
        <end position="43"/>
    </location>
</feature>
<name>A0A1N7FSI2_9EURY</name>
<dbReference type="InterPro" id="IPR058288">
    <property type="entry name" value="DUF7982"/>
</dbReference>
<keyword evidence="1" id="KW-1133">Transmembrane helix</keyword>
<sequence>MTLGLAVVGFIAAGAGVVFPDARRVLFALAGTGLFGGLLAYTLSLDRVVDATVADHISTAAAANQVTIADELGLRTEPTYVPSDGAVSARLQLSKSTNLNLDGPNTSGHGRELTFEPTAGRLFRHFERVLEDELATDPQPLTAQLAGGLVEVFELADAIEPYDIGEESVTVTVSGSVLGDLDRFDHPTASFLAVGFAVGLDQPVNLEVAPGAEEGDWQLICYWGSRRE</sequence>
<evidence type="ECO:0000256" key="1">
    <source>
        <dbReference type="SAM" id="Phobius"/>
    </source>
</evidence>
<protein>
    <recommendedName>
        <fullName evidence="2">DUF7982 domain-containing protein</fullName>
    </recommendedName>
</protein>
<reference evidence="4" key="1">
    <citation type="submission" date="2017-01" db="EMBL/GenBank/DDBJ databases">
        <authorList>
            <person name="Varghese N."/>
            <person name="Submissions S."/>
        </authorList>
    </citation>
    <scope>NUCLEOTIDE SEQUENCE [LARGE SCALE GENOMIC DNA]</scope>
    <source>
        <strain evidence="4">type strain: HArc-</strain>
    </source>
</reference>
<dbReference type="Pfam" id="PF25939">
    <property type="entry name" value="DUF7982"/>
    <property type="match status" value="1"/>
</dbReference>
<keyword evidence="1" id="KW-0812">Transmembrane</keyword>
<evidence type="ECO:0000313" key="4">
    <source>
        <dbReference type="Proteomes" id="UP000185936"/>
    </source>
</evidence>
<keyword evidence="1" id="KW-0472">Membrane</keyword>
<dbReference type="RefSeq" id="WP_084776760.1">
    <property type="nucleotide sequence ID" value="NZ_FTNR01000008.1"/>
</dbReference>
<dbReference type="AlphaFoldDB" id="A0A1N7FSI2"/>